<accession>A0A9D3N6H8</accession>
<protein>
    <submittedName>
        <fullName evidence="1">Uncharacterized protein</fullName>
    </submittedName>
</protein>
<dbReference type="AlphaFoldDB" id="A0A9D3N6H8"/>
<reference evidence="1 2" key="1">
    <citation type="submission" date="2021-06" db="EMBL/GenBank/DDBJ databases">
        <title>Chromosome-level genome assembly of the red-tail catfish (Hemibagrus wyckioides).</title>
        <authorList>
            <person name="Shao F."/>
        </authorList>
    </citation>
    <scope>NUCLEOTIDE SEQUENCE [LARGE SCALE GENOMIC DNA]</scope>
    <source>
        <strain evidence="1">EC202008001</strain>
        <tissue evidence="1">Blood</tissue>
    </source>
</reference>
<evidence type="ECO:0000313" key="2">
    <source>
        <dbReference type="Proteomes" id="UP000824219"/>
    </source>
</evidence>
<organism evidence="1 2">
    <name type="scientific">Hemibagrus wyckioides</name>
    <dbReference type="NCBI Taxonomy" id="337641"/>
    <lineage>
        <taxon>Eukaryota</taxon>
        <taxon>Metazoa</taxon>
        <taxon>Chordata</taxon>
        <taxon>Craniata</taxon>
        <taxon>Vertebrata</taxon>
        <taxon>Euteleostomi</taxon>
        <taxon>Actinopterygii</taxon>
        <taxon>Neopterygii</taxon>
        <taxon>Teleostei</taxon>
        <taxon>Ostariophysi</taxon>
        <taxon>Siluriformes</taxon>
        <taxon>Bagridae</taxon>
        <taxon>Hemibagrus</taxon>
    </lineage>
</organism>
<keyword evidence="2" id="KW-1185">Reference proteome</keyword>
<comment type="caution">
    <text evidence="1">The sequence shown here is derived from an EMBL/GenBank/DDBJ whole genome shotgun (WGS) entry which is preliminary data.</text>
</comment>
<dbReference type="Proteomes" id="UP000824219">
    <property type="component" value="Linkage Group LG26"/>
</dbReference>
<name>A0A9D3N6H8_9TELE</name>
<evidence type="ECO:0000313" key="1">
    <source>
        <dbReference type="EMBL" id="KAG7315644.1"/>
    </source>
</evidence>
<gene>
    <name evidence="1" type="ORF">KOW79_020510</name>
</gene>
<proteinExistence type="predicted"/>
<sequence>MNFMRISREVEKRNLLSPLLMHQRLRHEFAPSRPIVSNGCQYSPLRFDELIAAPPLAMHLTFKSHVTLPSTLPSGAKPWINRSPGLSQIEAEVVLQKASAQKTSCNITLDKG</sequence>
<dbReference type="EMBL" id="JAHKSW010000026">
    <property type="protein sequence ID" value="KAG7315644.1"/>
    <property type="molecule type" value="Genomic_DNA"/>
</dbReference>